<dbReference type="InterPro" id="IPR014419">
    <property type="entry name" value="HutZ"/>
</dbReference>
<evidence type="ECO:0000313" key="1">
    <source>
        <dbReference type="EMBL" id="BBP46777.1"/>
    </source>
</evidence>
<gene>
    <name evidence="1" type="ORF">THMIRHAS_21500</name>
</gene>
<name>A0A6F8PXK8_9GAMM</name>
<organism evidence="1 2">
    <name type="scientific">Thiosulfatimonas sediminis</name>
    <dbReference type="NCBI Taxonomy" id="2675054"/>
    <lineage>
        <taxon>Bacteria</taxon>
        <taxon>Pseudomonadati</taxon>
        <taxon>Pseudomonadota</taxon>
        <taxon>Gammaproteobacteria</taxon>
        <taxon>Thiotrichales</taxon>
        <taxon>Piscirickettsiaceae</taxon>
        <taxon>Thiosulfatimonas</taxon>
    </lineage>
</organism>
<dbReference type="AlphaFoldDB" id="A0A6F8PXK8"/>
<dbReference type="KEGG" id="tse:THMIRHAS_21500"/>
<evidence type="ECO:0000313" key="2">
    <source>
        <dbReference type="Proteomes" id="UP000501726"/>
    </source>
</evidence>
<sequence length="166" mass="18851">MNQEDAFAQCQQFWQGRRGIVLSTQNQEGVLLSSHAPFVYDEAGRLAVFVSALAAHTQNLHEACKTATPMGGLLLQDEQDCTQIFARERLSLVLLPREVSRDSAEFIAWMSRFERRFGDIIATLQTLPDFVLFELQVQKAVYVRGFAQAYEFVGGLNVQPQWQKPR</sequence>
<dbReference type="PIRSF" id="PIRSF004633">
    <property type="entry name" value="UCP_PLP_oxd"/>
    <property type="match status" value="1"/>
</dbReference>
<protein>
    <submittedName>
        <fullName evidence="1">Heme utilization protein HutZ</fullName>
    </submittedName>
</protein>
<dbReference type="SUPFAM" id="SSF50475">
    <property type="entry name" value="FMN-binding split barrel"/>
    <property type="match status" value="1"/>
</dbReference>
<dbReference type="EMBL" id="AP021889">
    <property type="protein sequence ID" value="BBP46777.1"/>
    <property type="molecule type" value="Genomic_DNA"/>
</dbReference>
<dbReference type="Gene3D" id="2.30.110.10">
    <property type="entry name" value="Electron Transport, Fmn-binding Protein, Chain A"/>
    <property type="match status" value="1"/>
</dbReference>
<accession>A0A6F8PXK8</accession>
<proteinExistence type="predicted"/>
<dbReference type="RefSeq" id="WP_173273755.1">
    <property type="nucleotide sequence ID" value="NZ_AP021889.1"/>
</dbReference>
<dbReference type="Proteomes" id="UP000501726">
    <property type="component" value="Chromosome"/>
</dbReference>
<dbReference type="InterPro" id="IPR012349">
    <property type="entry name" value="Split_barrel_FMN-bd"/>
</dbReference>
<reference evidence="2" key="1">
    <citation type="submission" date="2019-11" db="EMBL/GenBank/DDBJ databases">
        <title>Isolation and characterization of two novel species in the genus Thiomicrorhabdus.</title>
        <authorList>
            <person name="Mochizuki J."/>
            <person name="Kojima H."/>
            <person name="Fukui M."/>
        </authorList>
    </citation>
    <scope>NUCLEOTIDE SEQUENCE [LARGE SCALE GENOMIC DNA]</scope>
    <source>
        <strain evidence="2">aks77</strain>
    </source>
</reference>
<keyword evidence="2" id="KW-1185">Reference proteome</keyword>